<dbReference type="STRING" id="282683.SAMN04488105_107277"/>
<organism evidence="11 12">
    <name type="scientific">Salipiger thiooxidans</name>
    <dbReference type="NCBI Taxonomy" id="282683"/>
    <lineage>
        <taxon>Bacteria</taxon>
        <taxon>Pseudomonadati</taxon>
        <taxon>Pseudomonadota</taxon>
        <taxon>Alphaproteobacteria</taxon>
        <taxon>Rhodobacterales</taxon>
        <taxon>Roseobacteraceae</taxon>
        <taxon>Salipiger</taxon>
    </lineage>
</organism>
<evidence type="ECO:0000256" key="5">
    <source>
        <dbReference type="ARBA" id="ARBA00022475"/>
    </source>
</evidence>
<feature type="transmembrane region" description="Helical" evidence="10">
    <location>
        <begin position="283"/>
        <end position="304"/>
    </location>
</feature>
<feature type="transmembrane region" description="Helical" evidence="10">
    <location>
        <begin position="242"/>
        <end position="271"/>
    </location>
</feature>
<dbReference type="EMBL" id="FNAV01000007">
    <property type="protein sequence ID" value="SDE78900.1"/>
    <property type="molecule type" value="Genomic_DNA"/>
</dbReference>
<dbReference type="CDD" id="cd13143">
    <property type="entry name" value="MATE_MepA_like"/>
    <property type="match status" value="1"/>
</dbReference>
<evidence type="ECO:0000256" key="6">
    <source>
        <dbReference type="ARBA" id="ARBA00022692"/>
    </source>
</evidence>
<keyword evidence="7 10" id="KW-1133">Transmembrane helix</keyword>
<feature type="transmembrane region" description="Helical" evidence="10">
    <location>
        <begin position="398"/>
        <end position="419"/>
    </location>
</feature>
<evidence type="ECO:0000256" key="1">
    <source>
        <dbReference type="ARBA" id="ARBA00004429"/>
    </source>
</evidence>
<feature type="transmembrane region" description="Helical" evidence="10">
    <location>
        <begin position="97"/>
        <end position="123"/>
    </location>
</feature>
<comment type="similarity">
    <text evidence="2">Belongs to the multi antimicrobial extrusion (MATE) (TC 2.A.66.1) family. MepA subfamily.</text>
</comment>
<dbReference type="GO" id="GO:0015297">
    <property type="term" value="F:antiporter activity"/>
    <property type="evidence" value="ECO:0007669"/>
    <property type="project" value="InterPro"/>
</dbReference>
<gene>
    <name evidence="11" type="ORF">SAMN04488105_107277</name>
</gene>
<dbReference type="InterPro" id="IPR002528">
    <property type="entry name" value="MATE_fam"/>
</dbReference>
<protein>
    <recommendedName>
        <fullName evidence="3">Multidrug export protein MepA</fullName>
    </recommendedName>
</protein>
<evidence type="ECO:0000313" key="11">
    <source>
        <dbReference type="EMBL" id="SDE78900.1"/>
    </source>
</evidence>
<evidence type="ECO:0000256" key="2">
    <source>
        <dbReference type="ARBA" id="ARBA00008417"/>
    </source>
</evidence>
<keyword evidence="5" id="KW-1003">Cell membrane</keyword>
<accession>A0A1G7FSL8</accession>
<keyword evidence="8 10" id="KW-0472">Membrane</keyword>
<evidence type="ECO:0000256" key="4">
    <source>
        <dbReference type="ARBA" id="ARBA00022448"/>
    </source>
</evidence>
<dbReference type="PIRSF" id="PIRSF006603">
    <property type="entry name" value="DinF"/>
    <property type="match status" value="1"/>
</dbReference>
<keyword evidence="4" id="KW-0813">Transport</keyword>
<dbReference type="InterPro" id="IPR051327">
    <property type="entry name" value="MATE_MepA_subfamily"/>
</dbReference>
<dbReference type="Proteomes" id="UP000198994">
    <property type="component" value="Unassembled WGS sequence"/>
</dbReference>
<comment type="subcellular location">
    <subcellularLocation>
        <location evidence="1">Cell inner membrane</location>
        <topology evidence="1">Multi-pass membrane protein</topology>
    </subcellularLocation>
</comment>
<dbReference type="GO" id="GO:0005886">
    <property type="term" value="C:plasma membrane"/>
    <property type="evidence" value="ECO:0007669"/>
    <property type="project" value="UniProtKB-SubCell"/>
</dbReference>
<dbReference type="OrthoDB" id="7805940at2"/>
<feature type="transmembrane region" description="Helical" evidence="10">
    <location>
        <begin position="143"/>
        <end position="162"/>
    </location>
</feature>
<dbReference type="RefSeq" id="WP_089959703.1">
    <property type="nucleotide sequence ID" value="NZ_FNAV01000007.1"/>
</dbReference>
<dbReference type="PANTHER" id="PTHR43823:SF3">
    <property type="entry name" value="MULTIDRUG EXPORT PROTEIN MEPA"/>
    <property type="match status" value="1"/>
</dbReference>
<feature type="transmembrane region" description="Helical" evidence="10">
    <location>
        <begin position="21"/>
        <end position="40"/>
    </location>
</feature>
<feature type="transmembrane region" description="Helical" evidence="10">
    <location>
        <begin position="362"/>
        <end position="386"/>
    </location>
</feature>
<dbReference type="InterPro" id="IPR045070">
    <property type="entry name" value="MATE_MepA-like"/>
</dbReference>
<evidence type="ECO:0000256" key="8">
    <source>
        <dbReference type="ARBA" id="ARBA00023136"/>
    </source>
</evidence>
<sequence>MSVGRAAKTIENPFLTLPVRRLFLSNALPMAVVMSTSGLLNVVDGMFVGHFIGAHALAAVSLAFPVAMLLTALTTLTGGGMSSLMARYLGKGARRDAGAVFAGAHGLALALSAALMLGALMFGPSLVSFLAAGNEPLAAPARAYLRILILGAPVQFGLGLHADALRNEGRSGHIALLSVIVNLLNVAANYIAIVVLDFGIAGSAIGTVAAQSLGVMLLLLVRKRDPALLPLDMIRNASWLTGWRQILALGLPLSLSFIGMALVAGTVLLAIGNTAADHGTYVAAYGIVTRILGLAFLPQMAIALTTQSITGNNVGAGRTDRASAALRLAIGCAFLWCLGVTLTAMRAGEMLGALFSDNQEVIIAVGAIMRPMTALYAVTGPILVIAMHYQAMGHPLRTAVLTLGKPWLLTPALVIVLNAHSGLQGLWYAFPAADAALALVALMIIFRSRVFDTTPTTLLIKERP</sequence>
<feature type="transmembrane region" description="Helical" evidence="10">
    <location>
        <begin position="324"/>
        <end position="342"/>
    </location>
</feature>
<dbReference type="PANTHER" id="PTHR43823">
    <property type="entry name" value="SPORULATION PROTEIN YKVU"/>
    <property type="match status" value="1"/>
</dbReference>
<evidence type="ECO:0000256" key="7">
    <source>
        <dbReference type="ARBA" id="ARBA00022989"/>
    </source>
</evidence>
<dbReference type="InterPro" id="IPR048279">
    <property type="entry name" value="MdtK-like"/>
</dbReference>
<dbReference type="Pfam" id="PF01554">
    <property type="entry name" value="MatE"/>
    <property type="match status" value="2"/>
</dbReference>
<name>A0A1G7FSL8_9RHOB</name>
<reference evidence="12" key="1">
    <citation type="submission" date="2016-10" db="EMBL/GenBank/DDBJ databases">
        <authorList>
            <person name="Varghese N."/>
            <person name="Submissions S."/>
        </authorList>
    </citation>
    <scope>NUCLEOTIDE SEQUENCE [LARGE SCALE GENOMIC DNA]</scope>
    <source>
        <strain evidence="12">DSM 10146</strain>
    </source>
</reference>
<keyword evidence="12" id="KW-1185">Reference proteome</keyword>
<evidence type="ECO:0000256" key="3">
    <source>
        <dbReference type="ARBA" id="ARBA00022106"/>
    </source>
</evidence>
<evidence type="ECO:0000256" key="10">
    <source>
        <dbReference type="SAM" id="Phobius"/>
    </source>
</evidence>
<feature type="transmembrane region" description="Helical" evidence="10">
    <location>
        <begin position="174"/>
        <end position="193"/>
    </location>
</feature>
<feature type="transmembrane region" description="Helical" evidence="10">
    <location>
        <begin position="52"/>
        <end position="76"/>
    </location>
</feature>
<proteinExistence type="inferred from homology"/>
<feature type="transmembrane region" description="Helical" evidence="10">
    <location>
        <begin position="425"/>
        <end position="446"/>
    </location>
</feature>
<feature type="transmembrane region" description="Helical" evidence="10">
    <location>
        <begin position="199"/>
        <end position="221"/>
    </location>
</feature>
<keyword evidence="9" id="KW-0046">Antibiotic resistance</keyword>
<dbReference type="AlphaFoldDB" id="A0A1G7FSL8"/>
<keyword evidence="6 10" id="KW-0812">Transmembrane</keyword>
<dbReference type="GO" id="GO:0042910">
    <property type="term" value="F:xenobiotic transmembrane transporter activity"/>
    <property type="evidence" value="ECO:0007669"/>
    <property type="project" value="InterPro"/>
</dbReference>
<evidence type="ECO:0000313" key="12">
    <source>
        <dbReference type="Proteomes" id="UP000198994"/>
    </source>
</evidence>
<evidence type="ECO:0000256" key="9">
    <source>
        <dbReference type="ARBA" id="ARBA00023251"/>
    </source>
</evidence>
<dbReference type="GO" id="GO:0046677">
    <property type="term" value="P:response to antibiotic"/>
    <property type="evidence" value="ECO:0007669"/>
    <property type="project" value="UniProtKB-KW"/>
</dbReference>